<organism evidence="12 13">
    <name type="scientific">Paramormyrops kingsleyae</name>
    <dbReference type="NCBI Taxonomy" id="1676925"/>
    <lineage>
        <taxon>Eukaryota</taxon>
        <taxon>Metazoa</taxon>
        <taxon>Chordata</taxon>
        <taxon>Craniata</taxon>
        <taxon>Vertebrata</taxon>
        <taxon>Euteleostomi</taxon>
        <taxon>Actinopterygii</taxon>
        <taxon>Neopterygii</taxon>
        <taxon>Teleostei</taxon>
        <taxon>Osteoglossocephala</taxon>
        <taxon>Osteoglossomorpha</taxon>
        <taxon>Osteoglossiformes</taxon>
        <taxon>Mormyridae</taxon>
        <taxon>Paramormyrops</taxon>
    </lineage>
</organism>
<keyword evidence="13" id="KW-1185">Reference proteome</keyword>
<evidence type="ECO:0000256" key="11">
    <source>
        <dbReference type="ARBA" id="ARBA00034713"/>
    </source>
</evidence>
<evidence type="ECO:0000256" key="7">
    <source>
        <dbReference type="ARBA" id="ARBA00022982"/>
    </source>
</evidence>
<sequence length="160" mass="18363">MLRVALGNVTCVTAFLTMFRLTLNGIRLFKPAGSCYEALFGGSKTKLMSQVTWRSMFLTCERCCKSQSPENTEDMGKPIKFSTSKASHRTWRVDRSLGSQHQRPWWKVLPVSLAIVCFLLWCAFRDESEIDQKLEKQLYEHLSGLSLDEDKEDDTNKKDS</sequence>
<keyword evidence="3" id="KW-0679">Respiratory chain</keyword>
<dbReference type="PRINTS" id="PR02042">
    <property type="entry name" value="CCSMST1"/>
</dbReference>
<keyword evidence="8" id="KW-1133">Transmembrane helix</keyword>
<dbReference type="Proteomes" id="UP000261540">
    <property type="component" value="Unplaced"/>
</dbReference>
<evidence type="ECO:0000256" key="10">
    <source>
        <dbReference type="ARBA" id="ARBA00023136"/>
    </source>
</evidence>
<dbReference type="Pfam" id="PF15013">
    <property type="entry name" value="CCSMST1"/>
    <property type="match status" value="1"/>
</dbReference>
<keyword evidence="5" id="KW-0732">Signal</keyword>
<dbReference type="RefSeq" id="XP_072568692.1">
    <property type="nucleotide sequence ID" value="XM_072712591.1"/>
</dbReference>
<evidence type="ECO:0000256" key="4">
    <source>
        <dbReference type="ARBA" id="ARBA00022692"/>
    </source>
</evidence>
<evidence type="ECO:0000256" key="6">
    <source>
        <dbReference type="ARBA" id="ARBA00022792"/>
    </source>
</evidence>
<proteinExistence type="inferred from homology"/>
<protein>
    <submittedName>
        <fullName evidence="12">Ubiquinol-cytochrome c reductase complex assembly factor 4</fullName>
    </submittedName>
</protein>
<dbReference type="AlphaFoldDB" id="A0A3B3RXB7"/>
<accession>A0A3B3RXB7</accession>
<evidence type="ECO:0000256" key="8">
    <source>
        <dbReference type="ARBA" id="ARBA00022989"/>
    </source>
</evidence>
<dbReference type="Ensembl" id="ENSPKIT00000003767.1">
    <property type="protein sequence ID" value="ENSPKIP00000023092.1"/>
    <property type="gene ID" value="ENSPKIG00000006856.1"/>
</dbReference>
<keyword evidence="9" id="KW-0496">Mitochondrion</keyword>
<dbReference type="InterPro" id="IPR029160">
    <property type="entry name" value="UQCC4"/>
</dbReference>
<keyword evidence="4" id="KW-0812">Transmembrane</keyword>
<dbReference type="GeneID" id="140590912"/>
<dbReference type="PANTHER" id="PTHR35268">
    <property type="entry name" value="PROTEIN CCSMST1"/>
    <property type="match status" value="1"/>
</dbReference>
<reference evidence="12" key="2">
    <citation type="submission" date="2025-09" db="UniProtKB">
        <authorList>
            <consortium name="Ensembl"/>
        </authorList>
    </citation>
    <scope>IDENTIFICATION</scope>
</reference>
<evidence type="ECO:0000313" key="12">
    <source>
        <dbReference type="Ensembl" id="ENSPKIP00000023092.1"/>
    </source>
</evidence>
<evidence type="ECO:0000256" key="5">
    <source>
        <dbReference type="ARBA" id="ARBA00022729"/>
    </source>
</evidence>
<keyword evidence="6" id="KW-0999">Mitochondrion inner membrane</keyword>
<evidence type="ECO:0000256" key="9">
    <source>
        <dbReference type="ARBA" id="ARBA00023128"/>
    </source>
</evidence>
<evidence type="ECO:0000256" key="1">
    <source>
        <dbReference type="ARBA" id="ARBA00004434"/>
    </source>
</evidence>
<dbReference type="GeneTree" id="ENSGT00510000049652"/>
<dbReference type="GO" id="GO:0005743">
    <property type="term" value="C:mitochondrial inner membrane"/>
    <property type="evidence" value="ECO:0007669"/>
    <property type="project" value="UniProtKB-SubCell"/>
</dbReference>
<reference evidence="12" key="1">
    <citation type="submission" date="2025-08" db="UniProtKB">
        <authorList>
            <consortium name="Ensembl"/>
        </authorList>
    </citation>
    <scope>IDENTIFICATION</scope>
</reference>
<comment type="subcellular location">
    <subcellularLocation>
        <location evidence="1">Mitochondrion inner membrane</location>
        <topology evidence="1">Single-pass membrane protein</topology>
    </subcellularLocation>
</comment>
<evidence type="ECO:0000313" key="13">
    <source>
        <dbReference type="Proteomes" id="UP000261540"/>
    </source>
</evidence>
<name>A0A3B3RXB7_9TELE</name>
<dbReference type="InterPro" id="IPR023248">
    <property type="entry name" value="UQCC4_vert"/>
</dbReference>
<comment type="similarity">
    <text evidence="11">Belongs to the UQCC4 family.</text>
</comment>
<keyword evidence="2" id="KW-0813">Transport</keyword>
<dbReference type="PANTHER" id="PTHR35268:SF1">
    <property type="entry name" value="UBIQUINOL-CYTOCHROME-C REDUCTASE COMPLEX ASSEMBLY FACTOR 4"/>
    <property type="match status" value="1"/>
</dbReference>
<keyword evidence="10" id="KW-0472">Membrane</keyword>
<keyword evidence="7" id="KW-0249">Electron transport</keyword>
<evidence type="ECO:0000256" key="2">
    <source>
        <dbReference type="ARBA" id="ARBA00022448"/>
    </source>
</evidence>
<evidence type="ECO:0000256" key="3">
    <source>
        <dbReference type="ARBA" id="ARBA00022660"/>
    </source>
</evidence>